<dbReference type="SUPFAM" id="SSF55073">
    <property type="entry name" value="Nucleotide cyclase"/>
    <property type="match status" value="1"/>
</dbReference>
<dbReference type="GO" id="GO:0006171">
    <property type="term" value="P:cAMP biosynthetic process"/>
    <property type="evidence" value="ECO:0007669"/>
    <property type="project" value="TreeGrafter"/>
</dbReference>
<dbReference type="Pfam" id="PF00211">
    <property type="entry name" value="Guanylate_cyc"/>
    <property type="match status" value="1"/>
</dbReference>
<dbReference type="SUPFAM" id="SSF48452">
    <property type="entry name" value="TPR-like"/>
    <property type="match status" value="1"/>
</dbReference>
<dbReference type="EMBL" id="SACT01000002">
    <property type="protein sequence ID" value="RVT52803.1"/>
    <property type="molecule type" value="Genomic_DNA"/>
</dbReference>
<dbReference type="Gene3D" id="3.30.70.1230">
    <property type="entry name" value="Nucleotide cyclase"/>
    <property type="match status" value="1"/>
</dbReference>
<dbReference type="Proteomes" id="UP000288178">
    <property type="component" value="Unassembled WGS sequence"/>
</dbReference>
<dbReference type="InterPro" id="IPR029787">
    <property type="entry name" value="Nucleotide_cyclase"/>
</dbReference>
<organism evidence="2 3">
    <name type="scientific">Rubrivivax albus</name>
    <dbReference type="NCBI Taxonomy" id="2499835"/>
    <lineage>
        <taxon>Bacteria</taxon>
        <taxon>Pseudomonadati</taxon>
        <taxon>Pseudomonadota</taxon>
        <taxon>Betaproteobacteria</taxon>
        <taxon>Burkholderiales</taxon>
        <taxon>Sphaerotilaceae</taxon>
        <taxon>Rubrivivax</taxon>
    </lineage>
</organism>
<dbReference type="GO" id="GO:0035556">
    <property type="term" value="P:intracellular signal transduction"/>
    <property type="evidence" value="ECO:0007669"/>
    <property type="project" value="InterPro"/>
</dbReference>
<comment type="caution">
    <text evidence="2">The sequence shown here is derived from an EMBL/GenBank/DDBJ whole genome shotgun (WGS) entry which is preliminary data.</text>
</comment>
<name>A0A437JYP8_9BURK</name>
<dbReference type="PANTHER" id="PTHR43081:SF19">
    <property type="entry name" value="PH-SENSITIVE ADENYLATE CYCLASE RV1264"/>
    <property type="match status" value="1"/>
</dbReference>
<dbReference type="InterPro" id="IPR001054">
    <property type="entry name" value="A/G_cyclase"/>
</dbReference>
<accession>A0A437JYP8</accession>
<reference evidence="2 3" key="1">
    <citation type="submission" date="2019-01" db="EMBL/GenBank/DDBJ databases">
        <authorList>
            <person name="Chen W.-M."/>
        </authorList>
    </citation>
    <scope>NUCLEOTIDE SEQUENCE [LARGE SCALE GENOMIC DNA]</scope>
    <source>
        <strain evidence="2 3">ICH-3</strain>
    </source>
</reference>
<dbReference type="InterPro" id="IPR011990">
    <property type="entry name" value="TPR-like_helical_dom_sf"/>
</dbReference>
<protein>
    <submittedName>
        <fullName evidence="2">Adenylate/guanylate cyclase domain-containing protein</fullName>
    </submittedName>
</protein>
<dbReference type="AlphaFoldDB" id="A0A437JYP8"/>
<dbReference type="InterPro" id="IPR050697">
    <property type="entry name" value="Adenylyl/Guanylyl_Cyclase_3/4"/>
</dbReference>
<evidence type="ECO:0000313" key="2">
    <source>
        <dbReference type="EMBL" id="RVT52803.1"/>
    </source>
</evidence>
<sequence length="602" mass="65161">MGRTSSVAMPTLPTTVREAPGVRTRRAIVVVDLVESVRLMHEDEDGVVSRWIAFTSELRAGAMTRHGGRIVKSLGDGVLITFPGAAEATRAAGQLHRMIGRFNRGADSDSRLELRIGIHIAEILETEFDIYGAGVNLAARVATLARPRQTVVTADIHDELLPGLDLPTEDMGECFLKHLSEPVRAYRLLHRHPSARPGRPGPSEGIRPCVAVCPFDGDAGHAEASLLGGVLAHELVMDLANEPAVRVIAPLSTMRAAGRARDLASTRIATHLVRGKVMRHGGQGYVVTVEVVDARSAEVVWQRTQATTATAALHGPTRPSGEWAREIAASICFVQPSALRAAPVLPQMPSYALLLVAIVQMHRLSRPMFDQACSALDHLIDRHPSAAELRAWRAKCFMLQILQNWTDSPERSAERAYDQIRRAVDIEPTHAMASALKSHLQLLMGEDPGVVASDLRAVTSRQPNEPLGWLFLGNALSGLEGHEAESATACEQALALSPLDPLRYFFDTFAAAAFGALGRHELAFRHAQRSVRDNASHLAGLLQLIIAAGRAGRPGTARRAARRYLHFRPRATVSRYRELNAQLPDACLDAEAAALLAAGIPA</sequence>
<evidence type="ECO:0000313" key="3">
    <source>
        <dbReference type="Proteomes" id="UP000288178"/>
    </source>
</evidence>
<feature type="domain" description="Guanylate cyclase" evidence="1">
    <location>
        <begin position="27"/>
        <end position="142"/>
    </location>
</feature>
<dbReference type="CDD" id="cd07302">
    <property type="entry name" value="CHD"/>
    <property type="match status" value="1"/>
</dbReference>
<proteinExistence type="predicted"/>
<dbReference type="PANTHER" id="PTHR43081">
    <property type="entry name" value="ADENYLATE CYCLASE, TERMINAL-DIFFERENTIATION SPECIFIC-RELATED"/>
    <property type="match status" value="1"/>
</dbReference>
<evidence type="ECO:0000259" key="1">
    <source>
        <dbReference type="PROSITE" id="PS50125"/>
    </source>
</evidence>
<dbReference type="PROSITE" id="PS50125">
    <property type="entry name" value="GUANYLATE_CYCLASE_2"/>
    <property type="match status" value="1"/>
</dbReference>
<gene>
    <name evidence="2" type="ORF">ENE75_10355</name>
</gene>
<dbReference type="Gene3D" id="1.25.40.10">
    <property type="entry name" value="Tetratricopeptide repeat domain"/>
    <property type="match status" value="1"/>
</dbReference>
<keyword evidence="3" id="KW-1185">Reference proteome</keyword>
<dbReference type="GO" id="GO:0004016">
    <property type="term" value="F:adenylate cyclase activity"/>
    <property type="evidence" value="ECO:0007669"/>
    <property type="project" value="UniProtKB-ARBA"/>
</dbReference>